<evidence type="ECO:0000259" key="11">
    <source>
        <dbReference type="PROSITE" id="PS50975"/>
    </source>
</evidence>
<evidence type="ECO:0000256" key="10">
    <source>
        <dbReference type="PROSITE-ProRule" id="PRU00409"/>
    </source>
</evidence>
<dbReference type="PANTHER" id="PTHR21621:SF7">
    <property type="entry name" value="RIBOSOMAL PROTEIN BS6--L-GLUTAMATE LIGASE"/>
    <property type="match status" value="1"/>
</dbReference>
<evidence type="ECO:0000313" key="13">
    <source>
        <dbReference type="Proteomes" id="UP001156666"/>
    </source>
</evidence>
<dbReference type="SUPFAM" id="SSF56059">
    <property type="entry name" value="Glutathione synthetase ATP-binding domain-like"/>
    <property type="match status" value="1"/>
</dbReference>
<dbReference type="InterPro" id="IPR013815">
    <property type="entry name" value="ATP_grasp_subdomain_1"/>
</dbReference>
<evidence type="ECO:0000256" key="8">
    <source>
        <dbReference type="ARBA" id="ARBA00022917"/>
    </source>
</evidence>
<dbReference type="Gene3D" id="3.40.50.20">
    <property type="match status" value="1"/>
</dbReference>
<organism evidence="12 13">
    <name type="scientific">Portibacter lacus</name>
    <dbReference type="NCBI Taxonomy" id="1099794"/>
    <lineage>
        <taxon>Bacteria</taxon>
        <taxon>Pseudomonadati</taxon>
        <taxon>Bacteroidota</taxon>
        <taxon>Saprospiria</taxon>
        <taxon>Saprospirales</taxon>
        <taxon>Haliscomenobacteraceae</taxon>
        <taxon>Portibacter</taxon>
    </lineage>
</organism>
<dbReference type="NCBIfam" id="TIGR00768">
    <property type="entry name" value="rimK_fam"/>
    <property type="match status" value="1"/>
</dbReference>
<proteinExistence type="predicted"/>
<dbReference type="Proteomes" id="UP001156666">
    <property type="component" value="Unassembled WGS sequence"/>
</dbReference>
<evidence type="ECO:0000256" key="7">
    <source>
        <dbReference type="ARBA" id="ARBA00022842"/>
    </source>
</evidence>
<dbReference type="InterPro" id="IPR041107">
    <property type="entry name" value="Rimk_N"/>
</dbReference>
<dbReference type="PROSITE" id="PS50975">
    <property type="entry name" value="ATP_GRASP"/>
    <property type="match status" value="1"/>
</dbReference>
<sequence length="296" mass="32712">MNIIILSRNAALYSTQSLYKAAKERGHYVRVLDHMYCDLKMSNGELEVFYEDEVIGNFDIIIPRIGTTATSYGSAVVRQFQLMGLFSTLDHEALLRTRDKLCSLQILAANGIGVPDTIISNNSYMTPELIDELNSMPMIIKLISGTHGIGVLKADDPVAAETIIETFQRLKQRVLLQEFISEAKGADVRVFIVDNEIVGVMQRQAKEGEFRSNLHRGGHSFVVALSEEEIKVAKKAAKLMGLSVCGVDMLRSKRGPLILEVNASPGLEGIETTTNIDIASKIIQFAERNVKKRGNA</sequence>
<evidence type="ECO:0000256" key="3">
    <source>
        <dbReference type="ARBA" id="ARBA00022598"/>
    </source>
</evidence>
<feature type="domain" description="ATP-grasp" evidence="11">
    <location>
        <begin position="104"/>
        <end position="287"/>
    </location>
</feature>
<dbReference type="GO" id="GO:0046872">
    <property type="term" value="F:metal ion binding"/>
    <property type="evidence" value="ECO:0007669"/>
    <property type="project" value="UniProtKB-KW"/>
</dbReference>
<comment type="caution">
    <text evidence="12">The sequence shown here is derived from an EMBL/GenBank/DDBJ whole genome shotgun (WGS) entry which is preliminary data.</text>
</comment>
<dbReference type="PANTHER" id="PTHR21621">
    <property type="entry name" value="RIBOSOMAL PROTEIN S6 MODIFICATION PROTEIN"/>
    <property type="match status" value="1"/>
</dbReference>
<name>A0AA37WFZ7_9BACT</name>
<keyword evidence="5 10" id="KW-0547">Nucleotide-binding</keyword>
<dbReference type="GO" id="GO:0005737">
    <property type="term" value="C:cytoplasm"/>
    <property type="evidence" value="ECO:0007669"/>
    <property type="project" value="TreeGrafter"/>
</dbReference>
<dbReference type="Pfam" id="PF18030">
    <property type="entry name" value="Rimk_N"/>
    <property type="match status" value="1"/>
</dbReference>
<evidence type="ECO:0000313" key="12">
    <source>
        <dbReference type="EMBL" id="GLR17475.1"/>
    </source>
</evidence>
<dbReference type="EMBL" id="BSOH01000012">
    <property type="protein sequence ID" value="GLR17475.1"/>
    <property type="molecule type" value="Genomic_DNA"/>
</dbReference>
<dbReference type="Gene3D" id="3.30.470.20">
    <property type="entry name" value="ATP-grasp fold, B domain"/>
    <property type="match status" value="1"/>
</dbReference>
<dbReference type="InterPro" id="IPR011761">
    <property type="entry name" value="ATP-grasp"/>
</dbReference>
<keyword evidence="6 10" id="KW-0067">ATP-binding</keyword>
<keyword evidence="3 12" id="KW-0436">Ligase</keyword>
<keyword evidence="8" id="KW-0648">Protein biosynthesis</keyword>
<comment type="cofactor">
    <cofactor evidence="2">
        <name>Mg(2+)</name>
        <dbReference type="ChEBI" id="CHEBI:18420"/>
    </cofactor>
</comment>
<evidence type="ECO:0000256" key="6">
    <source>
        <dbReference type="ARBA" id="ARBA00022840"/>
    </source>
</evidence>
<reference evidence="12" key="2">
    <citation type="submission" date="2023-01" db="EMBL/GenBank/DDBJ databases">
        <title>Draft genome sequence of Portibacter lacus strain NBRC 108769.</title>
        <authorList>
            <person name="Sun Q."/>
            <person name="Mori K."/>
        </authorList>
    </citation>
    <scope>NUCLEOTIDE SEQUENCE</scope>
    <source>
        <strain evidence="12">NBRC 108769</strain>
    </source>
</reference>
<dbReference type="GO" id="GO:0018169">
    <property type="term" value="F:ribosomal S6-glutamic acid ligase activity"/>
    <property type="evidence" value="ECO:0007669"/>
    <property type="project" value="TreeGrafter"/>
</dbReference>
<accession>A0AA37WFZ7</accession>
<keyword evidence="4" id="KW-0479">Metal-binding</keyword>
<dbReference type="Gene3D" id="3.30.1490.20">
    <property type="entry name" value="ATP-grasp fold, A domain"/>
    <property type="match status" value="1"/>
</dbReference>
<evidence type="ECO:0000256" key="5">
    <source>
        <dbReference type="ARBA" id="ARBA00022741"/>
    </source>
</evidence>
<dbReference type="AlphaFoldDB" id="A0AA37WFZ7"/>
<dbReference type="InterPro" id="IPR013651">
    <property type="entry name" value="ATP-grasp_RimK-type"/>
</dbReference>
<evidence type="ECO:0000256" key="2">
    <source>
        <dbReference type="ARBA" id="ARBA00001946"/>
    </source>
</evidence>
<dbReference type="RefSeq" id="WP_235295125.1">
    <property type="nucleotide sequence ID" value="NZ_BSOH01000012.1"/>
</dbReference>
<evidence type="ECO:0000256" key="4">
    <source>
        <dbReference type="ARBA" id="ARBA00022723"/>
    </source>
</evidence>
<dbReference type="Pfam" id="PF08443">
    <property type="entry name" value="RimK"/>
    <property type="match status" value="1"/>
</dbReference>
<keyword evidence="13" id="KW-1185">Reference proteome</keyword>
<comment type="cofactor">
    <cofactor evidence="1">
        <name>Mn(2+)</name>
        <dbReference type="ChEBI" id="CHEBI:29035"/>
    </cofactor>
</comment>
<reference evidence="12" key="1">
    <citation type="journal article" date="2014" name="Int. J. Syst. Evol. Microbiol.">
        <title>Complete genome sequence of Corynebacterium casei LMG S-19264T (=DSM 44701T), isolated from a smear-ripened cheese.</title>
        <authorList>
            <consortium name="US DOE Joint Genome Institute (JGI-PGF)"/>
            <person name="Walter F."/>
            <person name="Albersmeier A."/>
            <person name="Kalinowski J."/>
            <person name="Ruckert C."/>
        </authorList>
    </citation>
    <scope>NUCLEOTIDE SEQUENCE</scope>
    <source>
        <strain evidence="12">NBRC 108769</strain>
    </source>
</reference>
<dbReference type="InterPro" id="IPR004666">
    <property type="entry name" value="Rp_bS6_RimK/Lys_biosynth_LsyX"/>
</dbReference>
<dbReference type="GO" id="GO:0005524">
    <property type="term" value="F:ATP binding"/>
    <property type="evidence" value="ECO:0007669"/>
    <property type="project" value="UniProtKB-UniRule"/>
</dbReference>
<dbReference type="GO" id="GO:0006412">
    <property type="term" value="P:translation"/>
    <property type="evidence" value="ECO:0007669"/>
    <property type="project" value="UniProtKB-KW"/>
</dbReference>
<protein>
    <submittedName>
        <fullName evidence="12">Alpha-L-glutamate ligase</fullName>
    </submittedName>
</protein>
<dbReference type="GO" id="GO:0009432">
    <property type="term" value="P:SOS response"/>
    <property type="evidence" value="ECO:0007669"/>
    <property type="project" value="TreeGrafter"/>
</dbReference>
<gene>
    <name evidence="12" type="primary">rimK_2</name>
    <name evidence="12" type="ORF">GCM10007940_20900</name>
</gene>
<evidence type="ECO:0000256" key="1">
    <source>
        <dbReference type="ARBA" id="ARBA00001936"/>
    </source>
</evidence>
<keyword evidence="7" id="KW-0460">Magnesium</keyword>
<keyword evidence="9" id="KW-0464">Manganese</keyword>
<evidence type="ECO:0000256" key="9">
    <source>
        <dbReference type="ARBA" id="ARBA00023211"/>
    </source>
</evidence>